<proteinExistence type="predicted"/>
<dbReference type="AlphaFoldDB" id="A0A1H3GJQ8"/>
<gene>
    <name evidence="9" type="ORF">SAMN05421881_101546</name>
</gene>
<organism evidence="9 10">
    <name type="scientific">Nitrosomonas halophila</name>
    <dbReference type="NCBI Taxonomy" id="44576"/>
    <lineage>
        <taxon>Bacteria</taxon>
        <taxon>Pseudomonadati</taxon>
        <taxon>Pseudomonadota</taxon>
        <taxon>Betaproteobacteria</taxon>
        <taxon>Nitrosomonadales</taxon>
        <taxon>Nitrosomonadaceae</taxon>
        <taxon>Nitrosomonas</taxon>
    </lineage>
</organism>
<name>A0A1H3GJQ8_9PROT</name>
<dbReference type="SMART" id="SM00287">
    <property type="entry name" value="SH3b"/>
    <property type="match status" value="1"/>
</dbReference>
<evidence type="ECO:0000313" key="10">
    <source>
        <dbReference type="Proteomes" id="UP000198640"/>
    </source>
</evidence>
<feature type="domain" description="SH3b" evidence="8">
    <location>
        <begin position="25"/>
        <end position="90"/>
    </location>
</feature>
<evidence type="ECO:0000313" key="9">
    <source>
        <dbReference type="EMBL" id="SDY03215.1"/>
    </source>
</evidence>
<keyword evidence="2 7" id="KW-0812">Transmembrane</keyword>
<evidence type="ECO:0000256" key="4">
    <source>
        <dbReference type="ARBA" id="ARBA00022989"/>
    </source>
</evidence>
<reference evidence="9 10" key="1">
    <citation type="submission" date="2016-10" db="EMBL/GenBank/DDBJ databases">
        <authorList>
            <person name="de Groot N.N."/>
        </authorList>
    </citation>
    <scope>NUCLEOTIDE SEQUENCE [LARGE SCALE GENOMIC DNA]</scope>
    <source>
        <strain evidence="9 10">Nm1</strain>
    </source>
</reference>
<accession>A0A1H3GJQ8</accession>
<keyword evidence="3" id="KW-0732">Signal</keyword>
<evidence type="ECO:0000256" key="6">
    <source>
        <dbReference type="SAM" id="Coils"/>
    </source>
</evidence>
<feature type="coiled-coil region" evidence="6">
    <location>
        <begin position="149"/>
        <end position="190"/>
    </location>
</feature>
<evidence type="ECO:0000256" key="2">
    <source>
        <dbReference type="ARBA" id="ARBA00022692"/>
    </source>
</evidence>
<dbReference type="RefSeq" id="WP_090413083.1">
    <property type="nucleotide sequence ID" value="NZ_FNOY01000015.1"/>
</dbReference>
<evidence type="ECO:0000256" key="7">
    <source>
        <dbReference type="SAM" id="Phobius"/>
    </source>
</evidence>
<dbReference type="OrthoDB" id="9790951at2"/>
<dbReference type="EMBL" id="FNOY01000015">
    <property type="protein sequence ID" value="SDY03215.1"/>
    <property type="molecule type" value="Genomic_DNA"/>
</dbReference>
<keyword evidence="10" id="KW-1185">Reference proteome</keyword>
<evidence type="ECO:0000256" key="1">
    <source>
        <dbReference type="ARBA" id="ARBA00004167"/>
    </source>
</evidence>
<keyword evidence="4 7" id="KW-1133">Transmembrane helix</keyword>
<dbReference type="Proteomes" id="UP000198640">
    <property type="component" value="Unassembled WGS sequence"/>
</dbReference>
<comment type="subcellular location">
    <subcellularLocation>
        <location evidence="1">Membrane</location>
        <topology evidence="1">Single-pass membrane protein</topology>
    </subcellularLocation>
</comment>
<evidence type="ECO:0000259" key="8">
    <source>
        <dbReference type="SMART" id="SM00287"/>
    </source>
</evidence>
<dbReference type="STRING" id="44576.SAMN05421881_101546"/>
<dbReference type="GO" id="GO:0016020">
    <property type="term" value="C:membrane"/>
    <property type="evidence" value="ECO:0007669"/>
    <property type="project" value="UniProtKB-SubCell"/>
</dbReference>
<dbReference type="PIRSF" id="PIRSF006158">
    <property type="entry name" value="UCP006158_SH3"/>
    <property type="match status" value="1"/>
</dbReference>
<dbReference type="InterPro" id="IPR016476">
    <property type="entry name" value="SH3_dom_pro"/>
</dbReference>
<dbReference type="Gene3D" id="2.30.30.40">
    <property type="entry name" value="SH3 Domains"/>
    <property type="match status" value="1"/>
</dbReference>
<dbReference type="InterPro" id="IPR003646">
    <property type="entry name" value="SH3-like_bac-type"/>
</dbReference>
<evidence type="ECO:0000256" key="5">
    <source>
        <dbReference type="ARBA" id="ARBA00023136"/>
    </source>
</evidence>
<protein>
    <submittedName>
        <fullName evidence="9">SH3 domain protein</fullName>
    </submittedName>
</protein>
<dbReference type="NCBIfam" id="TIGR04211">
    <property type="entry name" value="SH3_and_anchor"/>
    <property type="match status" value="1"/>
</dbReference>
<keyword evidence="6" id="KW-0175">Coiled coil</keyword>
<dbReference type="Pfam" id="PF08239">
    <property type="entry name" value="SH3_3"/>
    <property type="match status" value="1"/>
</dbReference>
<evidence type="ECO:0000256" key="3">
    <source>
        <dbReference type="ARBA" id="ARBA00022729"/>
    </source>
</evidence>
<feature type="transmembrane region" description="Helical" evidence="7">
    <location>
        <begin position="195"/>
        <end position="213"/>
    </location>
</feature>
<sequence>MKKLLLVLPLVFIVEACWLPSLTQAETRYASDQIEVLLRTGPSHQHAIVRMLKSGAVLETLEHDKAKGYTRVRATGGAEGWVLTRHLMAEPSARELLAQLSDHFSKSENNLDSPAAQADLIRREYEALAQQTVALGKDNEQMAHDLAKIRQTAANAVNLDSQNQEMRQQIVELQQLIGRLEQENQLLGNQVEREWFYAGALVLFIGLLMGLIIPRIQWRKRSRYSDF</sequence>
<keyword evidence="5 7" id="KW-0472">Membrane</keyword>